<dbReference type="PANTHER" id="PTHR21224:SF1">
    <property type="entry name" value="INTEGRATOR COMPLEX SUBUNIT 1"/>
    <property type="match status" value="1"/>
</dbReference>
<dbReference type="EMBL" id="KZ308233">
    <property type="protein sequence ID" value="KAG8225318.1"/>
    <property type="molecule type" value="Genomic_DNA"/>
</dbReference>
<dbReference type="InterPro" id="IPR022145">
    <property type="entry name" value="INTS1_RPB2-bd"/>
</dbReference>
<feature type="compositionally biased region" description="Basic and acidic residues" evidence="1">
    <location>
        <begin position="31"/>
        <end position="40"/>
    </location>
</feature>
<gene>
    <name evidence="3" type="ORF">J437_LFUL001933</name>
</gene>
<organism evidence="3 4">
    <name type="scientific">Ladona fulva</name>
    <name type="common">Scarce chaser dragonfly</name>
    <name type="synonym">Libellula fulva</name>
    <dbReference type="NCBI Taxonomy" id="123851"/>
    <lineage>
        <taxon>Eukaryota</taxon>
        <taxon>Metazoa</taxon>
        <taxon>Ecdysozoa</taxon>
        <taxon>Arthropoda</taxon>
        <taxon>Hexapoda</taxon>
        <taxon>Insecta</taxon>
        <taxon>Pterygota</taxon>
        <taxon>Palaeoptera</taxon>
        <taxon>Odonata</taxon>
        <taxon>Epiprocta</taxon>
        <taxon>Anisoptera</taxon>
        <taxon>Libelluloidea</taxon>
        <taxon>Libellulidae</taxon>
        <taxon>Ladona</taxon>
    </lineage>
</organism>
<dbReference type="GO" id="GO:0034474">
    <property type="term" value="P:U2 snRNA 3'-end processing"/>
    <property type="evidence" value="ECO:0007669"/>
    <property type="project" value="InterPro"/>
</dbReference>
<proteinExistence type="predicted"/>
<dbReference type="OrthoDB" id="19938at2759"/>
<reference evidence="3" key="2">
    <citation type="submission" date="2017-10" db="EMBL/GenBank/DDBJ databases">
        <title>Ladona fulva Genome sequencing and assembly.</title>
        <authorList>
            <person name="Murali S."/>
            <person name="Richards S."/>
            <person name="Bandaranaike D."/>
            <person name="Bellair M."/>
            <person name="Blankenburg K."/>
            <person name="Chao H."/>
            <person name="Dinh H."/>
            <person name="Doddapaneni H."/>
            <person name="Dugan-Rocha S."/>
            <person name="Elkadiri S."/>
            <person name="Gnanaolivu R."/>
            <person name="Hernandez B."/>
            <person name="Skinner E."/>
            <person name="Javaid M."/>
            <person name="Lee S."/>
            <person name="Li M."/>
            <person name="Ming W."/>
            <person name="Munidasa M."/>
            <person name="Muniz J."/>
            <person name="Nguyen L."/>
            <person name="Hughes D."/>
            <person name="Osuji N."/>
            <person name="Pu L.-L."/>
            <person name="Puazo M."/>
            <person name="Qu C."/>
            <person name="Quiroz J."/>
            <person name="Raj R."/>
            <person name="Weissenberger G."/>
            <person name="Xin Y."/>
            <person name="Zou X."/>
            <person name="Han Y."/>
            <person name="Worley K."/>
            <person name="Muzny D."/>
            <person name="Gibbs R."/>
        </authorList>
    </citation>
    <scope>NUCLEOTIDE SEQUENCE</scope>
    <source>
        <strain evidence="3">Sampled in the wild</strain>
    </source>
</reference>
<sequence>MDRGKSSAGRGGKGKTQQYPSDIFALGSKSSRPEPAESKRTGGLPGKSGSSHSVSGAGDRKREGPPGSVVPSSLAPKKAKLASKGAPPPGEAWEMVASSDWDTGTGGAELAPLVLEAADADEADRVVGLLCGAIRHLRAGQRSKASATAGSSSATGVGISPSSQQDIVLYISLLYLGKVRPSLFAVDVVCHALCSLLRKDPHAGGPSVVGSGVPPGLPPFKVKTNPSVPILAANLLLRGFQEKKTWPDTFLKLYVEDSIGDRVWVDTEECRAFVDNILTAIDTKATPLHSRPLLGPGMAPPDPMSLTLPLGRTEGCSSPSTVGQDDEMGMLPEGGEVSGAGGTAGIGDGIKEKVDIPVSPRYANSQEAVEQIVMDAVREQLNRRQPPENITRNFLRLLTSSAGLVEVRLTAASRLEMWLQNPKLTRPAQELLLSVCTNCSSHTQRDVEVISHLVKIRLKTKALIHLYLGGIRELITAHPDNLMTVLKHTIYNELSTARNPNNMAMIGVIFQAAPEKAATLLAEIFQDLLMNREDYHRPLRALLREVVRFLRHDVDLGALARGLMKERTPPPTLATPSGEIEHRERMFVAVVDLVAMCVFLAVSPNVREAANLIARGDRREVKVIQCKLPDVAKLFRCKLPKFRGMQFGGFMKLFLECIDLVLQSLFMLSIR</sequence>
<name>A0A8K0NXK9_LADFU</name>
<dbReference type="InterPro" id="IPR038902">
    <property type="entry name" value="INTS1"/>
</dbReference>
<dbReference type="Pfam" id="PF12432">
    <property type="entry name" value="INTS1_RP2B-bd"/>
    <property type="match status" value="1"/>
</dbReference>
<feature type="region of interest" description="Disordered" evidence="1">
    <location>
        <begin position="1"/>
        <end position="94"/>
    </location>
</feature>
<protein>
    <recommendedName>
        <fullName evidence="2">Integrator complex subunit 1 RPB2-binding domain-containing protein</fullName>
    </recommendedName>
</protein>
<feature type="domain" description="Integrator complex subunit 1 RPB2-binding" evidence="2">
    <location>
        <begin position="368"/>
        <end position="522"/>
    </location>
</feature>
<accession>A0A8K0NXK9</accession>
<dbReference type="Proteomes" id="UP000792457">
    <property type="component" value="Unassembled WGS sequence"/>
</dbReference>
<reference evidence="3" key="1">
    <citation type="submission" date="2013-04" db="EMBL/GenBank/DDBJ databases">
        <authorList>
            <person name="Qu J."/>
            <person name="Murali S.C."/>
            <person name="Bandaranaike D."/>
            <person name="Bellair M."/>
            <person name="Blankenburg K."/>
            <person name="Chao H."/>
            <person name="Dinh H."/>
            <person name="Doddapaneni H."/>
            <person name="Downs B."/>
            <person name="Dugan-Rocha S."/>
            <person name="Elkadiri S."/>
            <person name="Gnanaolivu R.D."/>
            <person name="Hernandez B."/>
            <person name="Javaid M."/>
            <person name="Jayaseelan J.C."/>
            <person name="Lee S."/>
            <person name="Li M."/>
            <person name="Ming W."/>
            <person name="Munidasa M."/>
            <person name="Muniz J."/>
            <person name="Nguyen L."/>
            <person name="Ongeri F."/>
            <person name="Osuji N."/>
            <person name="Pu L.-L."/>
            <person name="Puazo M."/>
            <person name="Qu C."/>
            <person name="Quiroz J."/>
            <person name="Raj R."/>
            <person name="Weissenberger G."/>
            <person name="Xin Y."/>
            <person name="Zou X."/>
            <person name="Han Y."/>
            <person name="Richards S."/>
            <person name="Worley K."/>
            <person name="Muzny D."/>
            <person name="Gibbs R."/>
        </authorList>
    </citation>
    <scope>NUCLEOTIDE SEQUENCE</scope>
    <source>
        <strain evidence="3">Sampled in the wild</strain>
    </source>
</reference>
<dbReference type="AlphaFoldDB" id="A0A8K0NXK9"/>
<keyword evidence="4" id="KW-1185">Reference proteome</keyword>
<evidence type="ECO:0000256" key="1">
    <source>
        <dbReference type="SAM" id="MobiDB-lite"/>
    </source>
</evidence>
<dbReference type="GO" id="GO:0032039">
    <property type="term" value="C:integrator complex"/>
    <property type="evidence" value="ECO:0007669"/>
    <property type="project" value="InterPro"/>
</dbReference>
<dbReference type="PANTHER" id="PTHR21224">
    <property type="entry name" value="INTEGRATOR COMPLEX SUBUNIT 1"/>
    <property type="match status" value="1"/>
</dbReference>
<comment type="caution">
    <text evidence="3">The sequence shown here is derived from an EMBL/GenBank/DDBJ whole genome shotgun (WGS) entry which is preliminary data.</text>
</comment>
<evidence type="ECO:0000259" key="2">
    <source>
        <dbReference type="Pfam" id="PF12432"/>
    </source>
</evidence>
<evidence type="ECO:0000313" key="3">
    <source>
        <dbReference type="EMBL" id="KAG8225318.1"/>
    </source>
</evidence>
<evidence type="ECO:0000313" key="4">
    <source>
        <dbReference type="Proteomes" id="UP000792457"/>
    </source>
</evidence>